<dbReference type="Proteomes" id="UP001597237">
    <property type="component" value="Unassembled WGS sequence"/>
</dbReference>
<keyword evidence="7" id="KW-0479">Metal-binding</keyword>
<evidence type="ECO:0000256" key="10">
    <source>
        <dbReference type="ARBA" id="ARBA00023004"/>
    </source>
</evidence>
<name>A0ABW4N2W6_9CAUL</name>
<dbReference type="InterPro" id="IPR016174">
    <property type="entry name" value="Di-haem_cyt_TM"/>
</dbReference>
<evidence type="ECO:0000256" key="1">
    <source>
        <dbReference type="ARBA" id="ARBA00001970"/>
    </source>
</evidence>
<keyword evidence="11 13" id="KW-0472">Membrane</keyword>
<evidence type="ECO:0000313" key="16">
    <source>
        <dbReference type="Proteomes" id="UP001597237"/>
    </source>
</evidence>
<keyword evidence="6 13" id="KW-0812">Transmembrane</keyword>
<dbReference type="PANTHER" id="PTHR30529:SF1">
    <property type="entry name" value="CYTOCHROME B561 HOMOLOG 2"/>
    <property type="match status" value="1"/>
</dbReference>
<keyword evidence="9 13" id="KW-1133">Transmembrane helix</keyword>
<feature type="transmembrane region" description="Helical" evidence="13">
    <location>
        <begin position="62"/>
        <end position="80"/>
    </location>
</feature>
<evidence type="ECO:0000259" key="14">
    <source>
        <dbReference type="Pfam" id="PF01292"/>
    </source>
</evidence>
<dbReference type="EMBL" id="JBHUEY010000001">
    <property type="protein sequence ID" value="MFD1784514.1"/>
    <property type="molecule type" value="Genomic_DNA"/>
</dbReference>
<dbReference type="PANTHER" id="PTHR30529">
    <property type="entry name" value="CYTOCHROME B561"/>
    <property type="match status" value="1"/>
</dbReference>
<organism evidence="15 16">
    <name type="scientific">Phenylobacterium terrae</name>
    <dbReference type="NCBI Taxonomy" id="2665495"/>
    <lineage>
        <taxon>Bacteria</taxon>
        <taxon>Pseudomonadati</taxon>
        <taxon>Pseudomonadota</taxon>
        <taxon>Alphaproteobacteria</taxon>
        <taxon>Caulobacterales</taxon>
        <taxon>Caulobacteraceae</taxon>
        <taxon>Phenylobacterium</taxon>
    </lineage>
</organism>
<reference evidence="16" key="1">
    <citation type="journal article" date="2019" name="Int. J. Syst. Evol. Microbiol.">
        <title>The Global Catalogue of Microorganisms (GCM) 10K type strain sequencing project: providing services to taxonomists for standard genome sequencing and annotation.</title>
        <authorList>
            <consortium name="The Broad Institute Genomics Platform"/>
            <consortium name="The Broad Institute Genome Sequencing Center for Infectious Disease"/>
            <person name="Wu L."/>
            <person name="Ma J."/>
        </authorList>
    </citation>
    <scope>NUCLEOTIDE SEQUENCE [LARGE SCALE GENOMIC DNA]</scope>
    <source>
        <strain evidence="16">DFY28</strain>
    </source>
</reference>
<evidence type="ECO:0000256" key="6">
    <source>
        <dbReference type="ARBA" id="ARBA00022692"/>
    </source>
</evidence>
<comment type="caution">
    <text evidence="15">The sequence shown here is derived from an EMBL/GenBank/DDBJ whole genome shotgun (WGS) entry which is preliminary data.</text>
</comment>
<evidence type="ECO:0000256" key="13">
    <source>
        <dbReference type="SAM" id="Phobius"/>
    </source>
</evidence>
<dbReference type="Pfam" id="PF01292">
    <property type="entry name" value="Ni_hydr_CYTB"/>
    <property type="match status" value="1"/>
</dbReference>
<comment type="similarity">
    <text evidence="12">Belongs to the cytochrome b561 family.</text>
</comment>
<gene>
    <name evidence="15" type="ORF">ACFSC0_13995</name>
</gene>
<feature type="transmembrane region" description="Helical" evidence="13">
    <location>
        <begin position="160"/>
        <end position="180"/>
    </location>
</feature>
<dbReference type="RefSeq" id="WP_377283539.1">
    <property type="nucleotide sequence ID" value="NZ_JBHRSI010000009.1"/>
</dbReference>
<protein>
    <submittedName>
        <fullName evidence="15">Cytochrome b</fullName>
    </submittedName>
</protein>
<feature type="transmembrane region" description="Helical" evidence="13">
    <location>
        <begin position="100"/>
        <end position="120"/>
    </location>
</feature>
<evidence type="ECO:0000256" key="11">
    <source>
        <dbReference type="ARBA" id="ARBA00023136"/>
    </source>
</evidence>
<evidence type="ECO:0000256" key="3">
    <source>
        <dbReference type="ARBA" id="ARBA00022448"/>
    </source>
</evidence>
<dbReference type="InterPro" id="IPR052168">
    <property type="entry name" value="Cytochrome_b561_oxidase"/>
</dbReference>
<keyword evidence="10" id="KW-0408">Iron</keyword>
<evidence type="ECO:0000256" key="7">
    <source>
        <dbReference type="ARBA" id="ARBA00022723"/>
    </source>
</evidence>
<evidence type="ECO:0000256" key="5">
    <source>
        <dbReference type="ARBA" id="ARBA00022617"/>
    </source>
</evidence>
<keyword evidence="4" id="KW-1003">Cell membrane</keyword>
<evidence type="ECO:0000313" key="15">
    <source>
        <dbReference type="EMBL" id="MFD1784514.1"/>
    </source>
</evidence>
<dbReference type="InterPro" id="IPR011577">
    <property type="entry name" value="Cyt_b561_bac/Ni-Hgenase"/>
</dbReference>
<keyword evidence="16" id="KW-1185">Reference proteome</keyword>
<sequence length="225" mass="25404">MIVDKLRHWARGHTREGRYSPVGVAFHWLVASLILFQLWWGWRTSRLPVGYEKLEAYEVHSQVGLAIFVLTLLRMVWRAMVPGPINDADKPGWQSRAAHLTHYALYVALIGLPLSGWAMLSATAAEQPLSVAGVAPWPHLPFSELSPAQRWAIEAWAEQIHFGFIVFILVLLPLHIGATLKHEIVNRDDVLSGMLPGIRWLERQLARAPKRIARALRPRRASDAG</sequence>
<evidence type="ECO:0000256" key="12">
    <source>
        <dbReference type="ARBA" id="ARBA00037975"/>
    </source>
</evidence>
<evidence type="ECO:0000256" key="4">
    <source>
        <dbReference type="ARBA" id="ARBA00022475"/>
    </source>
</evidence>
<proteinExistence type="inferred from homology"/>
<evidence type="ECO:0000256" key="8">
    <source>
        <dbReference type="ARBA" id="ARBA00022982"/>
    </source>
</evidence>
<keyword evidence="8" id="KW-0249">Electron transport</keyword>
<comment type="cofactor">
    <cofactor evidence="1">
        <name>heme b</name>
        <dbReference type="ChEBI" id="CHEBI:60344"/>
    </cofactor>
</comment>
<comment type="subcellular location">
    <subcellularLocation>
        <location evidence="2">Cell membrane</location>
        <topology evidence="2">Multi-pass membrane protein</topology>
    </subcellularLocation>
</comment>
<feature type="domain" description="Cytochrome b561 bacterial/Ni-hydrogenase" evidence="14">
    <location>
        <begin position="18"/>
        <end position="197"/>
    </location>
</feature>
<evidence type="ECO:0000256" key="2">
    <source>
        <dbReference type="ARBA" id="ARBA00004651"/>
    </source>
</evidence>
<evidence type="ECO:0000256" key="9">
    <source>
        <dbReference type="ARBA" id="ARBA00022989"/>
    </source>
</evidence>
<dbReference type="SUPFAM" id="SSF81342">
    <property type="entry name" value="Transmembrane di-heme cytochromes"/>
    <property type="match status" value="1"/>
</dbReference>
<feature type="transmembrane region" description="Helical" evidence="13">
    <location>
        <begin position="21"/>
        <end position="42"/>
    </location>
</feature>
<keyword evidence="3" id="KW-0813">Transport</keyword>
<keyword evidence="5" id="KW-0349">Heme</keyword>
<accession>A0ABW4N2W6</accession>